<keyword evidence="2" id="KW-0012">Acyltransferase</keyword>
<evidence type="ECO:0000313" key="4">
    <source>
        <dbReference type="EMBL" id="MBS3650667.1"/>
    </source>
</evidence>
<dbReference type="Gene3D" id="3.40.630.30">
    <property type="match status" value="1"/>
</dbReference>
<evidence type="ECO:0000259" key="3">
    <source>
        <dbReference type="PROSITE" id="PS51186"/>
    </source>
</evidence>
<keyword evidence="1" id="KW-0808">Transferase</keyword>
<dbReference type="InterPro" id="IPR050832">
    <property type="entry name" value="Bact_Acetyltransf"/>
</dbReference>
<dbReference type="CDD" id="cd04301">
    <property type="entry name" value="NAT_SF"/>
    <property type="match status" value="1"/>
</dbReference>
<dbReference type="SUPFAM" id="SSF55729">
    <property type="entry name" value="Acyl-CoA N-acyltransferases (Nat)"/>
    <property type="match status" value="1"/>
</dbReference>
<proteinExistence type="predicted"/>
<sequence>MSVEIRPARPSDLDALLALEEASFPGDRISRRSYRRLIGRPTALVFVAEDEGAISGSFTVLLRQNSRQARLYSIAAARDGSGLGRALLAAAERSAAMRGSRCMRLEVRQDNTRAIFFYEKSGYQQIGFKMDYYSDGMTALRFEKPLADHLHYCAGEVNVSEASSLDERQEF</sequence>
<feature type="domain" description="N-acetyltransferase" evidence="3">
    <location>
        <begin position="3"/>
        <end position="147"/>
    </location>
</feature>
<name>A0A942E926_9HYPH</name>
<dbReference type="EMBL" id="JAGWCR010000010">
    <property type="protein sequence ID" value="MBS3650667.1"/>
    <property type="molecule type" value="Genomic_DNA"/>
</dbReference>
<dbReference type="RefSeq" id="WP_188256219.1">
    <property type="nucleotide sequence ID" value="NZ_JABVCF010000010.1"/>
</dbReference>
<dbReference type="PANTHER" id="PTHR43877">
    <property type="entry name" value="AMINOALKYLPHOSPHONATE N-ACETYLTRANSFERASE-RELATED-RELATED"/>
    <property type="match status" value="1"/>
</dbReference>
<accession>A0A942E926</accession>
<dbReference type="InterPro" id="IPR016181">
    <property type="entry name" value="Acyl_CoA_acyltransferase"/>
</dbReference>
<gene>
    <name evidence="4" type="ORF">KEU06_18810</name>
</gene>
<dbReference type="PANTHER" id="PTHR43877:SF2">
    <property type="entry name" value="AMINOALKYLPHOSPHONATE N-ACETYLTRANSFERASE-RELATED"/>
    <property type="match status" value="1"/>
</dbReference>
<dbReference type="InterPro" id="IPR000182">
    <property type="entry name" value="GNAT_dom"/>
</dbReference>
<dbReference type="GO" id="GO:0016747">
    <property type="term" value="F:acyltransferase activity, transferring groups other than amino-acyl groups"/>
    <property type="evidence" value="ECO:0007669"/>
    <property type="project" value="InterPro"/>
</dbReference>
<dbReference type="PROSITE" id="PS51186">
    <property type="entry name" value="GNAT"/>
    <property type="match status" value="1"/>
</dbReference>
<dbReference type="Proteomes" id="UP000680348">
    <property type="component" value="Unassembled WGS sequence"/>
</dbReference>
<dbReference type="AlphaFoldDB" id="A0A942E926"/>
<protein>
    <submittedName>
        <fullName evidence="4">GNAT family N-acetyltransferase</fullName>
    </submittedName>
</protein>
<evidence type="ECO:0000313" key="5">
    <source>
        <dbReference type="Proteomes" id="UP000680348"/>
    </source>
</evidence>
<reference evidence="4" key="1">
    <citation type="submission" date="2021-04" db="EMBL/GenBank/DDBJ databases">
        <title>Pseudaminobacter soli sp. nov., isolated from paddy soil contaminated by heavy metals.</title>
        <authorList>
            <person name="Zhang K."/>
        </authorList>
    </citation>
    <scope>NUCLEOTIDE SEQUENCE</scope>
    <source>
        <strain evidence="4">19-2017</strain>
    </source>
</reference>
<evidence type="ECO:0000256" key="1">
    <source>
        <dbReference type="ARBA" id="ARBA00022679"/>
    </source>
</evidence>
<dbReference type="Pfam" id="PF00583">
    <property type="entry name" value="Acetyltransf_1"/>
    <property type="match status" value="1"/>
</dbReference>
<comment type="caution">
    <text evidence="4">The sequence shown here is derived from an EMBL/GenBank/DDBJ whole genome shotgun (WGS) entry which is preliminary data.</text>
</comment>
<organism evidence="4 5">
    <name type="scientific">Pseudaminobacter soli</name>
    <name type="common">ex Zhang et al. 2022</name>
    <dbReference type="NCBI Taxonomy" id="2831468"/>
    <lineage>
        <taxon>Bacteria</taxon>
        <taxon>Pseudomonadati</taxon>
        <taxon>Pseudomonadota</taxon>
        <taxon>Alphaproteobacteria</taxon>
        <taxon>Hyphomicrobiales</taxon>
        <taxon>Phyllobacteriaceae</taxon>
        <taxon>Pseudaminobacter</taxon>
    </lineage>
</organism>
<keyword evidence="5" id="KW-1185">Reference proteome</keyword>
<evidence type="ECO:0000256" key="2">
    <source>
        <dbReference type="ARBA" id="ARBA00023315"/>
    </source>
</evidence>